<evidence type="ECO:0000256" key="14">
    <source>
        <dbReference type="HAMAP-Rule" id="MF_00052"/>
    </source>
</evidence>
<comment type="cofactor">
    <cofactor evidence="2">
        <name>Mg(2+)</name>
        <dbReference type="ChEBI" id="CHEBI:18420"/>
    </cofactor>
</comment>
<comment type="cofactor">
    <cofactor evidence="14 15">
        <name>Mn(2+)</name>
        <dbReference type="ChEBI" id="CHEBI:29035"/>
    </cofactor>
    <cofactor evidence="14 15">
        <name>Mg(2+)</name>
        <dbReference type="ChEBI" id="CHEBI:18420"/>
    </cofactor>
    <text evidence="14 15">Manganese or magnesium. Binds 1 divalent metal ion per monomer in the absence of substrate. May bind a second metal ion after substrate binding.</text>
</comment>
<keyword evidence="13 14" id="KW-0464">Manganese</keyword>
<evidence type="ECO:0000313" key="18">
    <source>
        <dbReference type="EMBL" id="HGY55728.1"/>
    </source>
</evidence>
<feature type="binding site" evidence="14 15">
    <location>
        <position position="23"/>
    </location>
    <ligand>
        <name>a divalent metal cation</name>
        <dbReference type="ChEBI" id="CHEBI:60240"/>
    </ligand>
</feature>
<evidence type="ECO:0000256" key="13">
    <source>
        <dbReference type="ARBA" id="ARBA00023211"/>
    </source>
</evidence>
<dbReference type="Gene3D" id="3.30.420.10">
    <property type="entry name" value="Ribonuclease H-like superfamily/Ribonuclease H"/>
    <property type="match status" value="1"/>
</dbReference>
<feature type="binding site" evidence="14 15">
    <location>
        <position position="115"/>
    </location>
    <ligand>
        <name>a divalent metal cation</name>
        <dbReference type="ChEBI" id="CHEBI:60240"/>
    </ligand>
</feature>
<dbReference type="InterPro" id="IPR024567">
    <property type="entry name" value="RNase_HII/HIII_dom"/>
</dbReference>
<dbReference type="PANTHER" id="PTHR10954">
    <property type="entry name" value="RIBONUCLEASE H2 SUBUNIT A"/>
    <property type="match status" value="1"/>
</dbReference>
<organism evidence="18">
    <name type="scientific">Caldithrix abyssi</name>
    <dbReference type="NCBI Taxonomy" id="187145"/>
    <lineage>
        <taxon>Bacteria</taxon>
        <taxon>Pseudomonadati</taxon>
        <taxon>Calditrichota</taxon>
        <taxon>Calditrichia</taxon>
        <taxon>Calditrichales</taxon>
        <taxon>Calditrichaceae</taxon>
        <taxon>Caldithrix</taxon>
    </lineage>
</organism>
<keyword evidence="11 14" id="KW-0255">Endonuclease</keyword>
<evidence type="ECO:0000256" key="5">
    <source>
        <dbReference type="ARBA" id="ARBA00007383"/>
    </source>
</evidence>
<dbReference type="GO" id="GO:0003723">
    <property type="term" value="F:RNA binding"/>
    <property type="evidence" value="ECO:0007669"/>
    <property type="project" value="UniProtKB-UniRule"/>
</dbReference>
<evidence type="ECO:0000256" key="2">
    <source>
        <dbReference type="ARBA" id="ARBA00001946"/>
    </source>
</evidence>
<dbReference type="GO" id="GO:0030145">
    <property type="term" value="F:manganese ion binding"/>
    <property type="evidence" value="ECO:0007669"/>
    <property type="project" value="UniProtKB-UniRule"/>
</dbReference>
<name>A0A7V4WVB5_CALAY</name>
<keyword evidence="8 14" id="KW-0963">Cytoplasm</keyword>
<evidence type="ECO:0000256" key="16">
    <source>
        <dbReference type="RuleBase" id="RU003515"/>
    </source>
</evidence>
<sequence length="214" mass="23973">MNVLSLFDKQYYQQNIRYLCGIDEAGRGALAGPVVAAALILPRDIVLEGINDSKKLTEKQRSDLEPVIKEKALAYGIGLADVEEIERTNILQATFTAMKRAVDNLTLRPDFLLVDGRDFPRFVWPASGELLRGVSVVGGDARSLSIAGASILAKVHRDRLMTDYSQQFDGYNWARNKGYGTKEHILRIRQNGATPLHRKIFLRKIVEYEKAPLS</sequence>
<dbReference type="EC" id="3.1.26.4" evidence="6 14"/>
<evidence type="ECO:0000256" key="3">
    <source>
        <dbReference type="ARBA" id="ARBA00004065"/>
    </source>
</evidence>
<comment type="caution">
    <text evidence="18">The sequence shown here is derived from an EMBL/GenBank/DDBJ whole genome shotgun (WGS) entry which is preliminary data.</text>
</comment>
<dbReference type="GO" id="GO:0004523">
    <property type="term" value="F:RNA-DNA hybrid ribonuclease activity"/>
    <property type="evidence" value="ECO:0007669"/>
    <property type="project" value="UniProtKB-UniRule"/>
</dbReference>
<keyword evidence="10 14" id="KW-0479">Metal-binding</keyword>
<dbReference type="InterPro" id="IPR022898">
    <property type="entry name" value="RNase_HII"/>
</dbReference>
<evidence type="ECO:0000256" key="15">
    <source>
        <dbReference type="PROSITE-ProRule" id="PRU01319"/>
    </source>
</evidence>
<dbReference type="InterPro" id="IPR001352">
    <property type="entry name" value="RNase_HII/HIII"/>
</dbReference>
<evidence type="ECO:0000256" key="9">
    <source>
        <dbReference type="ARBA" id="ARBA00022722"/>
    </source>
</evidence>
<protein>
    <recommendedName>
        <fullName evidence="7 14">Ribonuclease HII</fullName>
        <shortName evidence="14">RNase HII</shortName>
        <ecNumber evidence="6 14">3.1.26.4</ecNumber>
    </recommendedName>
</protein>
<dbReference type="GO" id="GO:0005737">
    <property type="term" value="C:cytoplasm"/>
    <property type="evidence" value="ECO:0007669"/>
    <property type="project" value="UniProtKB-SubCell"/>
</dbReference>
<evidence type="ECO:0000256" key="1">
    <source>
        <dbReference type="ARBA" id="ARBA00000077"/>
    </source>
</evidence>
<dbReference type="InterPro" id="IPR036397">
    <property type="entry name" value="RNaseH_sf"/>
</dbReference>
<comment type="similarity">
    <text evidence="5 14 16">Belongs to the RNase HII family.</text>
</comment>
<evidence type="ECO:0000256" key="6">
    <source>
        <dbReference type="ARBA" id="ARBA00012180"/>
    </source>
</evidence>
<dbReference type="PROSITE" id="PS51975">
    <property type="entry name" value="RNASE_H_2"/>
    <property type="match status" value="1"/>
</dbReference>
<dbReference type="Proteomes" id="UP000885779">
    <property type="component" value="Unassembled WGS sequence"/>
</dbReference>
<dbReference type="GO" id="GO:0043137">
    <property type="term" value="P:DNA replication, removal of RNA primer"/>
    <property type="evidence" value="ECO:0007669"/>
    <property type="project" value="TreeGrafter"/>
</dbReference>
<comment type="function">
    <text evidence="3 14 16">Endonuclease that specifically degrades the RNA of RNA-DNA hybrids.</text>
</comment>
<dbReference type="NCBIfam" id="NF000594">
    <property type="entry name" value="PRK00015.1-1"/>
    <property type="match status" value="1"/>
</dbReference>
<dbReference type="AlphaFoldDB" id="A0A7V4WVB5"/>
<dbReference type="SUPFAM" id="SSF53098">
    <property type="entry name" value="Ribonuclease H-like"/>
    <property type="match status" value="1"/>
</dbReference>
<comment type="catalytic activity">
    <reaction evidence="1 14 15 16">
        <text>Endonucleolytic cleavage to 5'-phosphomonoester.</text>
        <dbReference type="EC" id="3.1.26.4"/>
    </reaction>
</comment>
<dbReference type="GO" id="GO:0006298">
    <property type="term" value="P:mismatch repair"/>
    <property type="evidence" value="ECO:0007669"/>
    <property type="project" value="TreeGrafter"/>
</dbReference>
<dbReference type="HAMAP" id="MF_00052_B">
    <property type="entry name" value="RNase_HII_B"/>
    <property type="match status" value="1"/>
</dbReference>
<dbReference type="Pfam" id="PF01351">
    <property type="entry name" value="RNase_HII"/>
    <property type="match status" value="1"/>
</dbReference>
<feature type="binding site" evidence="14 15">
    <location>
        <position position="24"/>
    </location>
    <ligand>
        <name>a divalent metal cation</name>
        <dbReference type="ChEBI" id="CHEBI:60240"/>
    </ligand>
</feature>
<evidence type="ECO:0000256" key="10">
    <source>
        <dbReference type="ARBA" id="ARBA00022723"/>
    </source>
</evidence>
<accession>A0A7V4WVB5</accession>
<evidence type="ECO:0000256" key="7">
    <source>
        <dbReference type="ARBA" id="ARBA00019179"/>
    </source>
</evidence>
<evidence type="ECO:0000259" key="17">
    <source>
        <dbReference type="PROSITE" id="PS51975"/>
    </source>
</evidence>
<gene>
    <name evidence="14" type="primary">rnhB</name>
    <name evidence="18" type="ORF">ENK44_08510</name>
</gene>
<proteinExistence type="inferred from homology"/>
<evidence type="ECO:0000256" key="12">
    <source>
        <dbReference type="ARBA" id="ARBA00022801"/>
    </source>
</evidence>
<comment type="subcellular location">
    <subcellularLocation>
        <location evidence="4 14">Cytoplasm</location>
    </subcellularLocation>
</comment>
<dbReference type="GO" id="GO:0032299">
    <property type="term" value="C:ribonuclease H2 complex"/>
    <property type="evidence" value="ECO:0007669"/>
    <property type="project" value="TreeGrafter"/>
</dbReference>
<dbReference type="NCBIfam" id="NF000595">
    <property type="entry name" value="PRK00015.1-3"/>
    <property type="match status" value="1"/>
</dbReference>
<dbReference type="InterPro" id="IPR012337">
    <property type="entry name" value="RNaseH-like_sf"/>
</dbReference>
<dbReference type="EMBL" id="DRQG01000080">
    <property type="protein sequence ID" value="HGY55728.1"/>
    <property type="molecule type" value="Genomic_DNA"/>
</dbReference>
<dbReference type="CDD" id="cd07182">
    <property type="entry name" value="RNase_HII_bacteria_HII_like"/>
    <property type="match status" value="1"/>
</dbReference>
<keyword evidence="12 14" id="KW-0378">Hydrolase</keyword>
<keyword evidence="9 14" id="KW-0540">Nuclease</keyword>
<reference evidence="18" key="1">
    <citation type="journal article" date="2020" name="mSystems">
        <title>Genome- and Community-Level Interaction Insights into Carbon Utilization and Element Cycling Functions of Hydrothermarchaeota in Hydrothermal Sediment.</title>
        <authorList>
            <person name="Zhou Z."/>
            <person name="Liu Y."/>
            <person name="Xu W."/>
            <person name="Pan J."/>
            <person name="Luo Z.H."/>
            <person name="Li M."/>
        </authorList>
    </citation>
    <scope>NUCLEOTIDE SEQUENCE [LARGE SCALE GENOMIC DNA]</scope>
    <source>
        <strain evidence="18">HyVt-577</strain>
    </source>
</reference>
<evidence type="ECO:0000256" key="11">
    <source>
        <dbReference type="ARBA" id="ARBA00022759"/>
    </source>
</evidence>
<dbReference type="PANTHER" id="PTHR10954:SF18">
    <property type="entry name" value="RIBONUCLEASE HII"/>
    <property type="match status" value="1"/>
</dbReference>
<feature type="domain" description="RNase H type-2" evidence="17">
    <location>
        <begin position="17"/>
        <end position="214"/>
    </location>
</feature>
<evidence type="ECO:0000256" key="4">
    <source>
        <dbReference type="ARBA" id="ARBA00004496"/>
    </source>
</evidence>
<evidence type="ECO:0000256" key="8">
    <source>
        <dbReference type="ARBA" id="ARBA00022490"/>
    </source>
</evidence>